<evidence type="ECO:0000259" key="8">
    <source>
        <dbReference type="Pfam" id="PF01757"/>
    </source>
</evidence>
<feature type="transmembrane region" description="Helical" evidence="7">
    <location>
        <begin position="134"/>
        <end position="154"/>
    </location>
</feature>
<feature type="transmembrane region" description="Helical" evidence="7">
    <location>
        <begin position="223"/>
        <end position="243"/>
    </location>
</feature>
<feature type="transmembrane region" description="Helical" evidence="7">
    <location>
        <begin position="166"/>
        <end position="184"/>
    </location>
</feature>
<evidence type="ECO:0000256" key="4">
    <source>
        <dbReference type="ARBA" id="ARBA00022692"/>
    </source>
</evidence>
<dbReference type="GO" id="GO:0009246">
    <property type="term" value="P:enterobacterial common antigen biosynthetic process"/>
    <property type="evidence" value="ECO:0007669"/>
    <property type="project" value="TreeGrafter"/>
</dbReference>
<feature type="transmembrane region" description="Helical" evidence="7">
    <location>
        <begin position="21"/>
        <end position="38"/>
    </location>
</feature>
<feature type="transmembrane region" description="Helical" evidence="7">
    <location>
        <begin position="263"/>
        <end position="281"/>
    </location>
</feature>
<proteinExistence type="inferred from homology"/>
<gene>
    <name evidence="9" type="ORF">AMURIS_02218</name>
</gene>
<reference evidence="9 10" key="1">
    <citation type="submission" date="2018-01" db="EMBL/GenBank/DDBJ databases">
        <authorList>
            <person name="Gaut B.S."/>
            <person name="Morton B.R."/>
            <person name="Clegg M.T."/>
            <person name="Duvall M.R."/>
        </authorList>
    </citation>
    <scope>NUCLEOTIDE SEQUENCE [LARGE SCALE GENOMIC DNA]</scope>
    <source>
        <strain evidence="9">GP69</strain>
    </source>
</reference>
<accession>A0A2K4ZGA0</accession>
<evidence type="ECO:0000256" key="1">
    <source>
        <dbReference type="ARBA" id="ARBA00004651"/>
    </source>
</evidence>
<feature type="transmembrane region" description="Helical" evidence="7">
    <location>
        <begin position="288"/>
        <end position="312"/>
    </location>
</feature>
<comment type="similarity">
    <text evidence="2">Belongs to the acyltransferase 3 family.</text>
</comment>
<name>A0A2K4ZGA0_9FIRM</name>
<evidence type="ECO:0000256" key="2">
    <source>
        <dbReference type="ARBA" id="ARBA00007400"/>
    </source>
</evidence>
<dbReference type="GO" id="GO:0005886">
    <property type="term" value="C:plasma membrane"/>
    <property type="evidence" value="ECO:0007669"/>
    <property type="project" value="UniProtKB-SubCell"/>
</dbReference>
<organism evidence="9 10">
    <name type="scientific">Acetatifactor muris</name>
    <dbReference type="NCBI Taxonomy" id="879566"/>
    <lineage>
        <taxon>Bacteria</taxon>
        <taxon>Bacillati</taxon>
        <taxon>Bacillota</taxon>
        <taxon>Clostridia</taxon>
        <taxon>Lachnospirales</taxon>
        <taxon>Lachnospiraceae</taxon>
        <taxon>Acetatifactor</taxon>
    </lineage>
</organism>
<dbReference type="PANTHER" id="PTHR40074">
    <property type="entry name" value="O-ACETYLTRANSFERASE WECH"/>
    <property type="match status" value="1"/>
</dbReference>
<feature type="transmembrane region" description="Helical" evidence="7">
    <location>
        <begin position="93"/>
        <end position="114"/>
    </location>
</feature>
<comment type="subcellular location">
    <subcellularLocation>
        <location evidence="1">Cell membrane</location>
        <topology evidence="1">Multi-pass membrane protein</topology>
    </subcellularLocation>
</comment>
<keyword evidence="9" id="KW-0012">Acyltransferase</keyword>
<keyword evidence="3" id="KW-1003">Cell membrane</keyword>
<dbReference type="InterPro" id="IPR002656">
    <property type="entry name" value="Acyl_transf_3_dom"/>
</dbReference>
<protein>
    <submittedName>
        <fullName evidence="9">Acyltransferase family protein</fullName>
    </submittedName>
</protein>
<keyword evidence="4 7" id="KW-0812">Transmembrane</keyword>
<dbReference type="Proteomes" id="UP000236311">
    <property type="component" value="Unassembled WGS sequence"/>
</dbReference>
<keyword evidence="6 7" id="KW-0472">Membrane</keyword>
<evidence type="ECO:0000256" key="6">
    <source>
        <dbReference type="ARBA" id="ARBA00023136"/>
    </source>
</evidence>
<dbReference type="Pfam" id="PF01757">
    <property type="entry name" value="Acyl_transf_3"/>
    <property type="match status" value="1"/>
</dbReference>
<evidence type="ECO:0000256" key="7">
    <source>
        <dbReference type="SAM" id="Phobius"/>
    </source>
</evidence>
<feature type="domain" description="Acyltransferase 3" evidence="8">
    <location>
        <begin position="18"/>
        <end position="353"/>
    </location>
</feature>
<feature type="transmembrane region" description="Helical" evidence="7">
    <location>
        <begin position="58"/>
        <end position="81"/>
    </location>
</feature>
<dbReference type="AlphaFoldDB" id="A0A2K4ZGA0"/>
<sequence length="397" mass="44236">MQEKRYTMHSDKKQGRMANLEMLRCVAMMMVVVLHYLGKGELLSDLAGDRLGAGAVAAWLLEAFCIVAVNVYMLISGYFLCCSSFKVSRLIRLWLQVWVYSVGVGLLGALSGVLTGVDFDAHYLLTLVFPISMGHYWFMTAYVFLYLLLPFVAAAAGRMTRQQLQAALSLLLFTFCILKSVLPLRLETDGMGYDCLWYLCVFLTAAYIRRFGIPFLEKSKNCLFLYVGGCLLIFGGTFLLRAVYLRTGSLGRMLKMCLEYNHILPFLAAVGLFGAFARMKLKGRCAELFCRIGPCTLGVYLLHENLGFRYAWQSWFGAGKAAAAMAEGGPGAVGTLLLWTAAAVLGIFVCGIFVDMLRKGIFDLLHRGLLKFRAYGGLLKRLERVDGLFVPEKEARE</sequence>
<feature type="transmembrane region" description="Helical" evidence="7">
    <location>
        <begin position="332"/>
        <end position="357"/>
    </location>
</feature>
<dbReference type="PANTHER" id="PTHR40074:SF2">
    <property type="entry name" value="O-ACETYLTRANSFERASE WECH"/>
    <property type="match status" value="1"/>
</dbReference>
<dbReference type="EMBL" id="OFSM01000010">
    <property type="protein sequence ID" value="SOY29497.1"/>
    <property type="molecule type" value="Genomic_DNA"/>
</dbReference>
<keyword evidence="9" id="KW-0808">Transferase</keyword>
<evidence type="ECO:0000313" key="10">
    <source>
        <dbReference type="Proteomes" id="UP000236311"/>
    </source>
</evidence>
<evidence type="ECO:0000256" key="3">
    <source>
        <dbReference type="ARBA" id="ARBA00022475"/>
    </source>
</evidence>
<evidence type="ECO:0000256" key="5">
    <source>
        <dbReference type="ARBA" id="ARBA00022989"/>
    </source>
</evidence>
<keyword evidence="10" id="KW-1185">Reference proteome</keyword>
<evidence type="ECO:0000313" key="9">
    <source>
        <dbReference type="EMBL" id="SOY29497.1"/>
    </source>
</evidence>
<keyword evidence="5 7" id="KW-1133">Transmembrane helix</keyword>
<feature type="transmembrane region" description="Helical" evidence="7">
    <location>
        <begin position="196"/>
        <end position="216"/>
    </location>
</feature>
<dbReference type="GO" id="GO:0016413">
    <property type="term" value="F:O-acetyltransferase activity"/>
    <property type="evidence" value="ECO:0007669"/>
    <property type="project" value="TreeGrafter"/>
</dbReference>